<evidence type="ECO:0000313" key="3">
    <source>
        <dbReference type="EMBL" id="CAJ1389471.1"/>
    </source>
</evidence>
<reference evidence="3" key="1">
    <citation type="submission" date="2023-08" db="EMBL/GenBank/DDBJ databases">
        <authorList>
            <person name="Chen Y."/>
            <person name="Shah S."/>
            <person name="Dougan E. K."/>
            <person name="Thang M."/>
            <person name="Chan C."/>
        </authorList>
    </citation>
    <scope>NUCLEOTIDE SEQUENCE</scope>
</reference>
<evidence type="ECO:0000256" key="2">
    <source>
        <dbReference type="SAM" id="SignalP"/>
    </source>
</evidence>
<evidence type="ECO:0000256" key="1">
    <source>
        <dbReference type="SAM" id="MobiDB-lite"/>
    </source>
</evidence>
<dbReference type="EMBL" id="CAUJNA010001879">
    <property type="protein sequence ID" value="CAJ1389471.1"/>
    <property type="molecule type" value="Genomic_DNA"/>
</dbReference>
<feature type="compositionally biased region" description="Acidic residues" evidence="1">
    <location>
        <begin position="88"/>
        <end position="100"/>
    </location>
</feature>
<feature type="chain" id="PRO_5041240413" evidence="2">
    <location>
        <begin position="16"/>
        <end position="210"/>
    </location>
</feature>
<protein>
    <submittedName>
        <fullName evidence="3">Uncharacterized protein</fullName>
    </submittedName>
</protein>
<dbReference type="Proteomes" id="UP001178507">
    <property type="component" value="Unassembled WGS sequence"/>
</dbReference>
<dbReference type="AlphaFoldDB" id="A0AA36ILC3"/>
<comment type="caution">
    <text evidence="3">The sequence shown here is derived from an EMBL/GenBank/DDBJ whole genome shotgun (WGS) entry which is preliminary data.</text>
</comment>
<feature type="region of interest" description="Disordered" evidence="1">
    <location>
        <begin position="21"/>
        <end position="111"/>
    </location>
</feature>
<keyword evidence="4" id="KW-1185">Reference proteome</keyword>
<organism evidence="3 4">
    <name type="scientific">Effrenium voratum</name>
    <dbReference type="NCBI Taxonomy" id="2562239"/>
    <lineage>
        <taxon>Eukaryota</taxon>
        <taxon>Sar</taxon>
        <taxon>Alveolata</taxon>
        <taxon>Dinophyceae</taxon>
        <taxon>Suessiales</taxon>
        <taxon>Symbiodiniaceae</taxon>
        <taxon>Effrenium</taxon>
    </lineage>
</organism>
<name>A0AA36ILC3_9DINO</name>
<feature type="signal peptide" evidence="2">
    <location>
        <begin position="1"/>
        <end position="15"/>
    </location>
</feature>
<gene>
    <name evidence="3" type="ORF">EVOR1521_LOCUS15080</name>
</gene>
<sequence length="210" mass="23101">MRLAALLLLTLSVGAMRDVLDEEEDDPRAEASQKALLQMADRARRSSRAQEAQGRLQHAEASSDEADADADSEDEDDMRETTTPPSGEDLDSEDEDGDPVESDRDAFAKTAADHAGIVGAIDEFDNATKVAQGKAKDVDDKFARYNGRIGELHEELNKLTATARSYHLQTIKWFKDAEKDKYSPIVNMPLDTFKISKSPDDFPLESVSGP</sequence>
<keyword evidence="2" id="KW-0732">Signal</keyword>
<evidence type="ECO:0000313" key="4">
    <source>
        <dbReference type="Proteomes" id="UP001178507"/>
    </source>
</evidence>
<proteinExistence type="predicted"/>
<feature type="compositionally biased region" description="Acidic residues" evidence="1">
    <location>
        <begin position="62"/>
        <end position="78"/>
    </location>
</feature>
<accession>A0AA36ILC3</accession>